<keyword evidence="1" id="KW-0812">Transmembrane</keyword>
<dbReference type="SUPFAM" id="SSF54106">
    <property type="entry name" value="LysM domain"/>
    <property type="match status" value="1"/>
</dbReference>
<reference evidence="3 4" key="1">
    <citation type="submission" date="2020-08" db="EMBL/GenBank/DDBJ databases">
        <title>Genomic Encyclopedia of Type Strains, Phase III (KMG-III): the genomes of soil and plant-associated and newly described type strains.</title>
        <authorList>
            <person name="Whitman W."/>
        </authorList>
    </citation>
    <scope>NUCLEOTIDE SEQUENCE [LARGE SCALE GENOMIC DNA]</scope>
    <source>
        <strain evidence="3 4">CECT 5862</strain>
    </source>
</reference>
<dbReference type="EMBL" id="JACHXK010000004">
    <property type="protein sequence ID" value="MBB3110366.1"/>
    <property type="molecule type" value="Genomic_DNA"/>
</dbReference>
<sequence>MITAISSYSYNGQAKANNKQTNRRKEKRKSLIKVTVRLIAAAIFFIIVFAGFTLMKGDASMSHPAQPTADERLIVVGSGDTLWEIAGKVKQDGDDIREVVYNIKKRNQLENSALNAGQSLIIPAGE</sequence>
<feature type="domain" description="LysM" evidence="2">
    <location>
        <begin position="72"/>
        <end position="122"/>
    </location>
</feature>
<dbReference type="InterPro" id="IPR036779">
    <property type="entry name" value="LysM_dom_sf"/>
</dbReference>
<keyword evidence="4" id="KW-1185">Reference proteome</keyword>
<gene>
    <name evidence="3" type="ORF">FHS18_002433</name>
</gene>
<comment type="caution">
    <text evidence="3">The sequence shown here is derived from an EMBL/GenBank/DDBJ whole genome shotgun (WGS) entry which is preliminary data.</text>
</comment>
<dbReference type="InterPro" id="IPR018392">
    <property type="entry name" value="LysM"/>
</dbReference>
<organism evidence="3 4">
    <name type="scientific">Paenibacillus phyllosphaerae</name>
    <dbReference type="NCBI Taxonomy" id="274593"/>
    <lineage>
        <taxon>Bacteria</taxon>
        <taxon>Bacillati</taxon>
        <taxon>Bacillota</taxon>
        <taxon>Bacilli</taxon>
        <taxon>Bacillales</taxon>
        <taxon>Paenibacillaceae</taxon>
        <taxon>Paenibacillus</taxon>
    </lineage>
</organism>
<dbReference type="CDD" id="cd00118">
    <property type="entry name" value="LysM"/>
    <property type="match status" value="1"/>
</dbReference>
<name>A0A7W5FMK6_9BACL</name>
<accession>A0A7W5FMK6</accession>
<feature type="transmembrane region" description="Helical" evidence="1">
    <location>
        <begin position="34"/>
        <end position="55"/>
    </location>
</feature>
<dbReference type="RefSeq" id="WP_183600258.1">
    <property type="nucleotide sequence ID" value="NZ_JACHXK010000004.1"/>
</dbReference>
<dbReference type="AlphaFoldDB" id="A0A7W5FMK6"/>
<dbReference type="Gene3D" id="3.10.350.10">
    <property type="entry name" value="LysM domain"/>
    <property type="match status" value="1"/>
</dbReference>
<keyword evidence="1" id="KW-1133">Transmembrane helix</keyword>
<protein>
    <submittedName>
        <fullName evidence="3">LysM repeat protein</fullName>
    </submittedName>
</protein>
<dbReference type="Pfam" id="PF01476">
    <property type="entry name" value="LysM"/>
    <property type="match status" value="1"/>
</dbReference>
<proteinExistence type="predicted"/>
<keyword evidence="1" id="KW-0472">Membrane</keyword>
<evidence type="ECO:0000313" key="3">
    <source>
        <dbReference type="EMBL" id="MBB3110366.1"/>
    </source>
</evidence>
<dbReference type="Proteomes" id="UP000570361">
    <property type="component" value="Unassembled WGS sequence"/>
</dbReference>
<dbReference type="PROSITE" id="PS51782">
    <property type="entry name" value="LYSM"/>
    <property type="match status" value="1"/>
</dbReference>
<evidence type="ECO:0000259" key="2">
    <source>
        <dbReference type="PROSITE" id="PS51782"/>
    </source>
</evidence>
<dbReference type="SMART" id="SM00257">
    <property type="entry name" value="LysM"/>
    <property type="match status" value="1"/>
</dbReference>
<evidence type="ECO:0000313" key="4">
    <source>
        <dbReference type="Proteomes" id="UP000570361"/>
    </source>
</evidence>
<evidence type="ECO:0000256" key="1">
    <source>
        <dbReference type="SAM" id="Phobius"/>
    </source>
</evidence>